<dbReference type="InterPro" id="IPR006935">
    <property type="entry name" value="Helicase/UvrB_N"/>
</dbReference>
<keyword evidence="1" id="KW-0547">Nucleotide-binding</keyword>
<dbReference type="GO" id="GO:0004386">
    <property type="term" value="F:helicase activity"/>
    <property type="evidence" value="ECO:0007669"/>
    <property type="project" value="UniProtKB-KW"/>
</dbReference>
<keyword evidence="3" id="KW-0347">Helicase</keyword>
<evidence type="ECO:0000259" key="5">
    <source>
        <dbReference type="PROSITE" id="PS51192"/>
    </source>
</evidence>
<protein>
    <recommendedName>
        <fullName evidence="5">Helicase ATP-binding domain-containing protein</fullName>
    </recommendedName>
</protein>
<dbReference type="CDD" id="cd17926">
    <property type="entry name" value="DEXHc_RE"/>
    <property type="match status" value="1"/>
</dbReference>
<evidence type="ECO:0000256" key="2">
    <source>
        <dbReference type="ARBA" id="ARBA00022801"/>
    </source>
</evidence>
<name>A0A6C0IV15_9ZZZZ</name>
<evidence type="ECO:0000256" key="3">
    <source>
        <dbReference type="ARBA" id="ARBA00022806"/>
    </source>
</evidence>
<dbReference type="GO" id="GO:0016787">
    <property type="term" value="F:hydrolase activity"/>
    <property type="evidence" value="ECO:0007669"/>
    <property type="project" value="UniProtKB-KW"/>
</dbReference>
<reference evidence="6" key="1">
    <citation type="journal article" date="2020" name="Nature">
        <title>Giant virus diversity and host interactions through global metagenomics.</title>
        <authorList>
            <person name="Schulz F."/>
            <person name="Roux S."/>
            <person name="Paez-Espino D."/>
            <person name="Jungbluth S."/>
            <person name="Walsh D.A."/>
            <person name="Denef V.J."/>
            <person name="McMahon K.D."/>
            <person name="Konstantinidis K.T."/>
            <person name="Eloe-Fadrosh E.A."/>
            <person name="Kyrpides N.C."/>
            <person name="Woyke T."/>
        </authorList>
    </citation>
    <scope>NUCLEOTIDE SEQUENCE</scope>
    <source>
        <strain evidence="6">GVMAG-M-3300024302-11</strain>
    </source>
</reference>
<organism evidence="6">
    <name type="scientific">viral metagenome</name>
    <dbReference type="NCBI Taxonomy" id="1070528"/>
    <lineage>
        <taxon>unclassified sequences</taxon>
        <taxon>metagenomes</taxon>
        <taxon>organismal metagenomes</taxon>
    </lineage>
</organism>
<dbReference type="InterPro" id="IPR027417">
    <property type="entry name" value="P-loop_NTPase"/>
</dbReference>
<evidence type="ECO:0000313" key="6">
    <source>
        <dbReference type="EMBL" id="QHT96380.1"/>
    </source>
</evidence>
<proteinExistence type="predicted"/>
<evidence type="ECO:0000256" key="1">
    <source>
        <dbReference type="ARBA" id="ARBA00022741"/>
    </source>
</evidence>
<dbReference type="AlphaFoldDB" id="A0A6C0IV15"/>
<dbReference type="PANTHER" id="PTHR11274:SF0">
    <property type="entry name" value="GENERAL TRANSCRIPTION AND DNA REPAIR FACTOR IIH HELICASE SUBUNIT XPB"/>
    <property type="match status" value="1"/>
</dbReference>
<dbReference type="GO" id="GO:0003677">
    <property type="term" value="F:DNA binding"/>
    <property type="evidence" value="ECO:0007669"/>
    <property type="project" value="InterPro"/>
</dbReference>
<dbReference type="SMART" id="SM00487">
    <property type="entry name" value="DEXDc"/>
    <property type="match status" value="1"/>
</dbReference>
<dbReference type="InterPro" id="IPR050615">
    <property type="entry name" value="ATP-dep_DNA_Helicase"/>
</dbReference>
<dbReference type="Pfam" id="PF04851">
    <property type="entry name" value="ResIII"/>
    <property type="match status" value="1"/>
</dbReference>
<dbReference type="CDD" id="cd18785">
    <property type="entry name" value="SF2_C"/>
    <property type="match status" value="1"/>
</dbReference>
<accession>A0A6C0IV15</accession>
<dbReference type="PROSITE" id="PS51192">
    <property type="entry name" value="HELICASE_ATP_BIND_1"/>
    <property type="match status" value="1"/>
</dbReference>
<dbReference type="PANTHER" id="PTHR11274">
    <property type="entry name" value="RAD25/XP-B DNA REPAIR HELICASE"/>
    <property type="match status" value="1"/>
</dbReference>
<keyword evidence="4" id="KW-0067">ATP-binding</keyword>
<feature type="domain" description="Helicase ATP-binding" evidence="5">
    <location>
        <begin position="108"/>
        <end position="256"/>
    </location>
</feature>
<dbReference type="SUPFAM" id="SSF52540">
    <property type="entry name" value="P-loop containing nucleoside triphosphate hydrolases"/>
    <property type="match status" value="2"/>
</dbReference>
<dbReference type="InterPro" id="IPR014001">
    <property type="entry name" value="Helicase_ATP-bd"/>
</dbReference>
<keyword evidence="2" id="KW-0378">Hydrolase</keyword>
<dbReference type="GO" id="GO:0005524">
    <property type="term" value="F:ATP binding"/>
    <property type="evidence" value="ECO:0007669"/>
    <property type="project" value="UniProtKB-KW"/>
</dbReference>
<dbReference type="EMBL" id="MN740256">
    <property type="protein sequence ID" value="QHT96380.1"/>
    <property type="molecule type" value="Genomic_DNA"/>
</dbReference>
<dbReference type="Gene3D" id="3.40.50.300">
    <property type="entry name" value="P-loop containing nucleotide triphosphate hydrolases"/>
    <property type="match status" value="2"/>
</dbReference>
<sequence>MQSKKHKTILTKDGYLLDKTQFTKKELDDVRKELTVQPKNSFSPGVKTIIESFEVFKETDEYISIPKYYGIKKFGKAKFNDEIIGEKASFKFKGDLRPVQKDVVTKVLAHMKVYDGGGICVGCGGGKTVMGMNIAHKLKVKTLVIVHKTFLLNQWKERFEEFTNAKVGIIQQKTIDVEGTDIVIGMLQSIAKEKYDFDIFREFGLVIFDEAHHAPSKFFSKALPIINCKKTLFLTATPTRSDAMEKILYWYFGEIIYKAPPNKNDNVLVKIYNYNITHEKFKESFIRFRKTVDKQGTISRLTKISKRNKFTIEIIKEIVQEEGRKILVLSDRIEHLNKLKEKLDKLNVYSDFYIGGTKQAKLDEATKATVILASYGMASEALDIPSLNTLIMATPRRGIEQSVGRILRKTDHEIQPLIVDIVDNLPSFVSQGLFRRTFYKKLKYNIKLIDVEENEIIEEKDITNVECKSANNIEVDEDINVNFID</sequence>
<evidence type="ECO:0000256" key="4">
    <source>
        <dbReference type="ARBA" id="ARBA00022840"/>
    </source>
</evidence>